<name>A0AAN9D5L5_9TELE</name>
<evidence type="ECO:0000313" key="2">
    <source>
        <dbReference type="Proteomes" id="UP001364617"/>
    </source>
</evidence>
<dbReference type="AlphaFoldDB" id="A0AAN9D5L5"/>
<keyword evidence="2" id="KW-1185">Reference proteome</keyword>
<protein>
    <submittedName>
        <fullName evidence="1">Uncharacterized protein</fullName>
    </submittedName>
</protein>
<accession>A0AAN9D5L5</accession>
<comment type="caution">
    <text evidence="1">The sequence shown here is derived from an EMBL/GenBank/DDBJ whole genome shotgun (WGS) entry which is preliminary data.</text>
</comment>
<sequence>MLYCTADIQLRFTSNVYQSNCPVRVSMCEGFSSFEHSAQDYFDSTWSANSFDPAMGPLSFDVLWLIFCPTFDCADLLMVPEWLLENTGSLCFDVQVSLQESFLLAPCP</sequence>
<organism evidence="1 2">
    <name type="scientific">Phoxinus phoxinus</name>
    <name type="common">Eurasian minnow</name>
    <dbReference type="NCBI Taxonomy" id="58324"/>
    <lineage>
        <taxon>Eukaryota</taxon>
        <taxon>Metazoa</taxon>
        <taxon>Chordata</taxon>
        <taxon>Craniata</taxon>
        <taxon>Vertebrata</taxon>
        <taxon>Euteleostomi</taxon>
        <taxon>Actinopterygii</taxon>
        <taxon>Neopterygii</taxon>
        <taxon>Teleostei</taxon>
        <taxon>Ostariophysi</taxon>
        <taxon>Cypriniformes</taxon>
        <taxon>Leuciscidae</taxon>
        <taxon>Phoxininae</taxon>
        <taxon>Phoxinus</taxon>
    </lineage>
</organism>
<reference evidence="1 2" key="1">
    <citation type="submission" date="2024-02" db="EMBL/GenBank/DDBJ databases">
        <title>Chromosome-level genome assembly of the Eurasian Minnow (Phoxinus phoxinus).</title>
        <authorList>
            <person name="Oriowo T.O."/>
            <person name="Martin S."/>
            <person name="Stange M."/>
            <person name="Chrysostomakis Y."/>
            <person name="Brown T."/>
            <person name="Winkler S."/>
            <person name="Kukowka S."/>
            <person name="Myers E.W."/>
            <person name="Bohne A."/>
        </authorList>
    </citation>
    <scope>NUCLEOTIDE SEQUENCE [LARGE SCALE GENOMIC DNA]</scope>
    <source>
        <strain evidence="1">ZFMK-TIS-60720</strain>
        <tissue evidence="1">Whole Organism</tissue>
    </source>
</reference>
<evidence type="ECO:0000313" key="1">
    <source>
        <dbReference type="EMBL" id="KAK7163006.1"/>
    </source>
</evidence>
<gene>
    <name evidence="1" type="ORF">R3I93_007142</name>
</gene>
<proteinExistence type="predicted"/>
<dbReference type="EMBL" id="JAYKXH010000007">
    <property type="protein sequence ID" value="KAK7163006.1"/>
    <property type="molecule type" value="Genomic_DNA"/>
</dbReference>
<dbReference type="Proteomes" id="UP001364617">
    <property type="component" value="Unassembled WGS sequence"/>
</dbReference>